<evidence type="ECO:0000313" key="1">
    <source>
        <dbReference type="EMBL" id="QYM79950.1"/>
    </source>
</evidence>
<dbReference type="Proteomes" id="UP000825051">
    <property type="component" value="Chromosome"/>
</dbReference>
<sequence length="97" mass="11323">MSIEFGWWNKDPETGKYQVHAVVHGGNIEWTKHQGHHSSWEPHVPDDADRERLVYEANKRVPRRLISKKQFEEIKRLSENTGSGHISGRRCRPSPIL</sequence>
<protein>
    <submittedName>
        <fullName evidence="1">Uncharacterized protein</fullName>
    </submittedName>
</protein>
<accession>A0A8F9TVP9</accession>
<dbReference type="KEGG" id="ole:K0B96_04855"/>
<keyword evidence="2" id="KW-1185">Reference proteome</keyword>
<organism evidence="1 2">
    <name type="scientific">Horticoccus luteus</name>
    <dbReference type="NCBI Taxonomy" id="2862869"/>
    <lineage>
        <taxon>Bacteria</taxon>
        <taxon>Pseudomonadati</taxon>
        <taxon>Verrucomicrobiota</taxon>
        <taxon>Opitutia</taxon>
        <taxon>Opitutales</taxon>
        <taxon>Opitutaceae</taxon>
        <taxon>Horticoccus</taxon>
    </lineage>
</organism>
<dbReference type="RefSeq" id="WP_220164434.1">
    <property type="nucleotide sequence ID" value="NZ_CP080507.1"/>
</dbReference>
<dbReference type="AlphaFoldDB" id="A0A8F9TVP9"/>
<dbReference type="EMBL" id="CP080507">
    <property type="protein sequence ID" value="QYM79950.1"/>
    <property type="molecule type" value="Genomic_DNA"/>
</dbReference>
<name>A0A8F9TVP9_9BACT</name>
<evidence type="ECO:0000313" key="2">
    <source>
        <dbReference type="Proteomes" id="UP000825051"/>
    </source>
</evidence>
<gene>
    <name evidence="1" type="ORF">K0B96_04855</name>
</gene>
<reference evidence="1" key="1">
    <citation type="submission" date="2021-08" db="EMBL/GenBank/DDBJ databases">
        <title>Genome of a novel bacterium of the phylum Verrucomicrobia, Oleiharenicola sp. KSB-15.</title>
        <authorList>
            <person name="Chung J.-H."/>
            <person name="Ahn J.-H."/>
            <person name="Yoon Y."/>
            <person name="Kim D.-Y."/>
            <person name="An S.-H."/>
            <person name="Park I."/>
            <person name="Yeon J."/>
        </authorList>
    </citation>
    <scope>NUCLEOTIDE SEQUENCE</scope>
    <source>
        <strain evidence="1">KSB-15</strain>
    </source>
</reference>
<proteinExistence type="predicted"/>